<gene>
    <name evidence="1" type="ORF">PsorP6_001615</name>
</gene>
<keyword evidence="2" id="KW-1185">Reference proteome</keyword>
<protein>
    <submittedName>
        <fullName evidence="1">Uncharacterized protein</fullName>
    </submittedName>
</protein>
<evidence type="ECO:0000313" key="1">
    <source>
        <dbReference type="EMBL" id="KAI9923306.1"/>
    </source>
</evidence>
<organism evidence="1 2">
    <name type="scientific">Peronosclerospora sorghi</name>
    <dbReference type="NCBI Taxonomy" id="230839"/>
    <lineage>
        <taxon>Eukaryota</taxon>
        <taxon>Sar</taxon>
        <taxon>Stramenopiles</taxon>
        <taxon>Oomycota</taxon>
        <taxon>Peronosporomycetes</taxon>
        <taxon>Peronosporales</taxon>
        <taxon>Peronosporaceae</taxon>
        <taxon>Peronosclerospora</taxon>
    </lineage>
</organism>
<dbReference type="EMBL" id="CM047580">
    <property type="protein sequence ID" value="KAI9923306.1"/>
    <property type="molecule type" value="Genomic_DNA"/>
</dbReference>
<proteinExistence type="predicted"/>
<evidence type="ECO:0000313" key="2">
    <source>
        <dbReference type="Proteomes" id="UP001163321"/>
    </source>
</evidence>
<reference evidence="1 2" key="1">
    <citation type="journal article" date="2022" name="bioRxiv">
        <title>The genome of the oomycete Peronosclerospora sorghi, a cosmopolitan pathogen of maize and sorghum, is inflated with dispersed pseudogenes.</title>
        <authorList>
            <person name="Fletcher K."/>
            <person name="Martin F."/>
            <person name="Isakeit T."/>
            <person name="Cavanaugh K."/>
            <person name="Magill C."/>
            <person name="Michelmore R."/>
        </authorList>
    </citation>
    <scope>NUCLEOTIDE SEQUENCE [LARGE SCALE GENOMIC DNA]</scope>
    <source>
        <strain evidence="1">P6</strain>
    </source>
</reference>
<dbReference type="Proteomes" id="UP001163321">
    <property type="component" value="Chromosome 1"/>
</dbReference>
<name>A0ACC0WYH7_9STRA</name>
<accession>A0ACC0WYH7</accession>
<comment type="caution">
    <text evidence="1">The sequence shown here is derived from an EMBL/GenBank/DDBJ whole genome shotgun (WGS) entry which is preliminary data.</text>
</comment>
<sequence length="97" mass="11475">MMNIEKRASTAARFVYRFECWLYLLALKRAWSATLICYARYPMVLPTLPQHWFQTRHSPLMLLVNKSLLDLQLSFVIGNMSSLFLEFSCFHFGHKAR</sequence>